<dbReference type="AlphaFoldDB" id="A0AAD5M5X7"/>
<proteinExistence type="predicted"/>
<dbReference type="PANTHER" id="PTHR46373:SF2">
    <property type="entry name" value="RWP-RK DOMAIN-CONTAINING PROTEIN"/>
    <property type="match status" value="1"/>
</dbReference>
<feature type="domain" description="RWP-RK" evidence="8">
    <location>
        <begin position="21"/>
        <end position="106"/>
    </location>
</feature>
<accession>A0AAD5M5X7</accession>
<evidence type="ECO:0000256" key="3">
    <source>
        <dbReference type="ARBA" id="ARBA00023054"/>
    </source>
</evidence>
<dbReference type="InterPro" id="IPR003035">
    <property type="entry name" value="RWP-RK_dom"/>
</dbReference>
<keyword evidence="5" id="KW-0804">Transcription</keyword>
<dbReference type="Proteomes" id="UP001209570">
    <property type="component" value="Unassembled WGS sequence"/>
</dbReference>
<feature type="region of interest" description="Disordered" evidence="7">
    <location>
        <begin position="123"/>
        <end position="144"/>
    </location>
</feature>
<protein>
    <recommendedName>
        <fullName evidence="8">RWP-RK domain-containing protein</fullName>
    </recommendedName>
</protein>
<organism evidence="9 10">
    <name type="scientific">Pythium insidiosum</name>
    <name type="common">Pythiosis disease agent</name>
    <dbReference type="NCBI Taxonomy" id="114742"/>
    <lineage>
        <taxon>Eukaryota</taxon>
        <taxon>Sar</taxon>
        <taxon>Stramenopiles</taxon>
        <taxon>Oomycota</taxon>
        <taxon>Peronosporomycetes</taxon>
        <taxon>Pythiales</taxon>
        <taxon>Pythiaceae</taxon>
        <taxon>Pythium</taxon>
    </lineage>
</organism>
<name>A0AAD5M5X7_PYTIN</name>
<evidence type="ECO:0000313" key="9">
    <source>
        <dbReference type="EMBL" id="KAJ0405632.1"/>
    </source>
</evidence>
<dbReference type="GO" id="GO:0003677">
    <property type="term" value="F:DNA binding"/>
    <property type="evidence" value="ECO:0007669"/>
    <property type="project" value="UniProtKB-KW"/>
</dbReference>
<evidence type="ECO:0000259" key="8">
    <source>
        <dbReference type="PROSITE" id="PS51519"/>
    </source>
</evidence>
<evidence type="ECO:0000256" key="7">
    <source>
        <dbReference type="SAM" id="MobiDB-lite"/>
    </source>
</evidence>
<feature type="compositionally biased region" description="Low complexity" evidence="7">
    <location>
        <begin position="13"/>
        <end position="22"/>
    </location>
</feature>
<comment type="function">
    <text evidence="1">Putative transcription factor.</text>
</comment>
<dbReference type="PROSITE" id="PS51519">
    <property type="entry name" value="RWP_RK"/>
    <property type="match status" value="1"/>
</dbReference>
<feature type="region of interest" description="Disordered" evidence="7">
    <location>
        <begin position="202"/>
        <end position="224"/>
    </location>
</feature>
<keyword evidence="6" id="KW-0539">Nucleus</keyword>
<dbReference type="GO" id="GO:0003700">
    <property type="term" value="F:DNA-binding transcription factor activity"/>
    <property type="evidence" value="ECO:0007669"/>
    <property type="project" value="InterPro"/>
</dbReference>
<evidence type="ECO:0000256" key="2">
    <source>
        <dbReference type="ARBA" id="ARBA00023015"/>
    </source>
</evidence>
<keyword evidence="10" id="KW-1185">Reference proteome</keyword>
<sequence length="245" mass="27566">MHRHHAAPARLQPTTTAAVSSPPTFPPGWRPIANASQNITFEMLREHFSKPLKDAANHFGVCTTLLKKICRKNGIQSWPYRQIVGLRKSIASMEQQVQYFDGDQKRQYADQLRKLQIKLESFIRTGQAPSDDADSETPDDNESIADHSAVGAQYRSTSPTSEQAHSFYNPRGRHVEEPQHHSRVMTSTLVVNFDDMHEETKMASPVLPEAPTAPAQPPSRPLPSIAFILNRPFHTPQQPRSNFDP</sequence>
<dbReference type="PANTHER" id="PTHR46373">
    <property type="entry name" value="PROTEIN RKD4"/>
    <property type="match status" value="1"/>
</dbReference>
<evidence type="ECO:0000256" key="4">
    <source>
        <dbReference type="ARBA" id="ARBA00023125"/>
    </source>
</evidence>
<dbReference type="EMBL" id="JAKCXM010000042">
    <property type="protein sequence ID" value="KAJ0405632.1"/>
    <property type="molecule type" value="Genomic_DNA"/>
</dbReference>
<dbReference type="Pfam" id="PF02042">
    <property type="entry name" value="RWP-RK"/>
    <property type="match status" value="1"/>
</dbReference>
<gene>
    <name evidence="9" type="ORF">P43SY_007733</name>
</gene>
<feature type="region of interest" description="Disordered" evidence="7">
    <location>
        <begin position="1"/>
        <end position="31"/>
    </location>
</feature>
<evidence type="ECO:0000256" key="5">
    <source>
        <dbReference type="ARBA" id="ARBA00023163"/>
    </source>
</evidence>
<comment type="caution">
    <text evidence="9">The sequence shown here is derived from an EMBL/GenBank/DDBJ whole genome shotgun (WGS) entry which is preliminary data.</text>
</comment>
<dbReference type="InterPro" id="IPR044607">
    <property type="entry name" value="RKD-like"/>
</dbReference>
<evidence type="ECO:0000256" key="6">
    <source>
        <dbReference type="ARBA" id="ARBA00023242"/>
    </source>
</evidence>
<keyword evidence="3" id="KW-0175">Coiled coil</keyword>
<reference evidence="9" key="1">
    <citation type="submission" date="2021-12" db="EMBL/GenBank/DDBJ databases">
        <title>Prjna785345.</title>
        <authorList>
            <person name="Rujirawat T."/>
            <person name="Krajaejun T."/>
        </authorList>
    </citation>
    <scope>NUCLEOTIDE SEQUENCE</scope>
    <source>
        <strain evidence="9">Pi057C3</strain>
    </source>
</reference>
<feature type="compositionally biased region" description="Acidic residues" evidence="7">
    <location>
        <begin position="131"/>
        <end position="143"/>
    </location>
</feature>
<keyword evidence="2" id="KW-0805">Transcription regulation</keyword>
<evidence type="ECO:0000313" key="10">
    <source>
        <dbReference type="Proteomes" id="UP001209570"/>
    </source>
</evidence>
<keyword evidence="4" id="KW-0238">DNA-binding</keyword>
<evidence type="ECO:0000256" key="1">
    <source>
        <dbReference type="ARBA" id="ARBA00004049"/>
    </source>
</evidence>